<dbReference type="RefSeq" id="WP_058699175.1">
    <property type="nucleotide sequence ID" value="NZ_CP013690.1"/>
</dbReference>
<dbReference type="GeneID" id="66974014"/>
<evidence type="ECO:0000313" key="1">
    <source>
        <dbReference type="EMBL" id="ALU25402.1"/>
    </source>
</evidence>
<evidence type="ECO:0000313" key="2">
    <source>
        <dbReference type="Proteomes" id="UP000069030"/>
    </source>
</evidence>
<name>A0AAI8C3R6_9FLAO</name>
<dbReference type="EMBL" id="CP013690">
    <property type="protein sequence ID" value="ALU25402.1"/>
    <property type="molecule type" value="Genomic_DNA"/>
</dbReference>
<protein>
    <submittedName>
        <fullName evidence="1">Uncharacterized protein</fullName>
    </submittedName>
</protein>
<dbReference type="Proteomes" id="UP000069030">
    <property type="component" value="Chromosome"/>
</dbReference>
<sequence>MQVDFFDTSCLTVFSTSKVGISDANSDSNTPAVVKFEEEDVWDFTIHNPNRHEVEYRAIDYCIDIFRLVGDNTFSSASTGEELIKRCEGFLFRAEQFVVFFEIKTGLGKGWFTDACRKFEETILSFKEHHSDKSDLIRNPIISNKNYSTYRVPQNYGVQNDILRDKTGLNIEVKLSTSYDVA</sequence>
<dbReference type="KEGG" id="mod:AS202_04195"/>
<gene>
    <name evidence="1" type="ORF">AS202_04195</name>
</gene>
<organism evidence="1 2">
    <name type="scientific">Myroides odoratimimus</name>
    <dbReference type="NCBI Taxonomy" id="76832"/>
    <lineage>
        <taxon>Bacteria</taxon>
        <taxon>Pseudomonadati</taxon>
        <taxon>Bacteroidota</taxon>
        <taxon>Flavobacteriia</taxon>
        <taxon>Flavobacteriales</taxon>
        <taxon>Flavobacteriaceae</taxon>
        <taxon>Myroides</taxon>
    </lineage>
</organism>
<proteinExistence type="predicted"/>
<dbReference type="AlphaFoldDB" id="A0AAI8C3R6"/>
<accession>A0AAI8C3R6</accession>
<reference evidence="1 2" key="1">
    <citation type="journal article" date="2016" name="J. Zhejiang Univ. Sci. B">
        <title>Antibiotic resistance mechanisms of Myroides sp.</title>
        <authorList>
            <person name="Hu S."/>
            <person name="Yuan S."/>
            <person name="Qu H."/>
            <person name="Jiang T."/>
            <person name="Zhou Y."/>
            <person name="Wang M."/>
            <person name="Ming D."/>
        </authorList>
    </citation>
    <scope>NUCLEOTIDE SEQUENCE [LARGE SCALE GENOMIC DNA]</scope>
    <source>
        <strain evidence="1 2">PR63039</strain>
    </source>
</reference>